<keyword evidence="3 7" id="KW-0812">Transmembrane</keyword>
<comment type="subcellular location">
    <subcellularLocation>
        <location evidence="1">Cell membrane</location>
        <topology evidence="1">Multi-pass membrane protein</topology>
    </subcellularLocation>
</comment>
<feature type="transmembrane region" description="Helical" evidence="7">
    <location>
        <begin position="364"/>
        <end position="382"/>
    </location>
</feature>
<dbReference type="PANTHER" id="PTHR30572">
    <property type="entry name" value="MEMBRANE COMPONENT OF TRANSPORTER-RELATED"/>
    <property type="match status" value="1"/>
</dbReference>
<dbReference type="RefSeq" id="WP_195169537.1">
    <property type="nucleotide sequence ID" value="NZ_CP062983.1"/>
</dbReference>
<evidence type="ECO:0000259" key="9">
    <source>
        <dbReference type="Pfam" id="PF12704"/>
    </source>
</evidence>
<comment type="similarity">
    <text evidence="6">Belongs to the ABC-4 integral membrane protein family.</text>
</comment>
<keyword evidence="5 7" id="KW-0472">Membrane</keyword>
<evidence type="ECO:0000256" key="6">
    <source>
        <dbReference type="ARBA" id="ARBA00038076"/>
    </source>
</evidence>
<evidence type="ECO:0000256" key="2">
    <source>
        <dbReference type="ARBA" id="ARBA00022475"/>
    </source>
</evidence>
<feature type="transmembrane region" description="Helical" evidence="7">
    <location>
        <begin position="275"/>
        <end position="301"/>
    </location>
</feature>
<evidence type="ECO:0000256" key="5">
    <source>
        <dbReference type="ARBA" id="ARBA00023136"/>
    </source>
</evidence>
<feature type="domain" description="MacB-like periplasmic core" evidence="9">
    <location>
        <begin position="19"/>
        <end position="241"/>
    </location>
</feature>
<organism evidence="10 11">
    <name type="scientific">Phototrophicus methaneseepsis</name>
    <dbReference type="NCBI Taxonomy" id="2710758"/>
    <lineage>
        <taxon>Bacteria</taxon>
        <taxon>Bacillati</taxon>
        <taxon>Chloroflexota</taxon>
        <taxon>Candidatus Thermofontia</taxon>
        <taxon>Phototrophicales</taxon>
        <taxon>Phototrophicaceae</taxon>
        <taxon>Phototrophicus</taxon>
    </lineage>
</organism>
<dbReference type="Pfam" id="PF12704">
    <property type="entry name" value="MacB_PCD"/>
    <property type="match status" value="1"/>
</dbReference>
<dbReference type="PANTHER" id="PTHR30572:SF4">
    <property type="entry name" value="ABC TRANSPORTER PERMEASE YTRF"/>
    <property type="match status" value="1"/>
</dbReference>
<evidence type="ECO:0000256" key="7">
    <source>
        <dbReference type="SAM" id="Phobius"/>
    </source>
</evidence>
<evidence type="ECO:0000313" key="11">
    <source>
        <dbReference type="Proteomes" id="UP000594468"/>
    </source>
</evidence>
<reference evidence="10 11" key="1">
    <citation type="submission" date="2020-02" db="EMBL/GenBank/DDBJ databases">
        <authorList>
            <person name="Zheng R.K."/>
            <person name="Sun C.M."/>
        </authorList>
    </citation>
    <scope>NUCLEOTIDE SEQUENCE [LARGE SCALE GENOMIC DNA]</scope>
    <source>
        <strain evidence="11">rifampicinis</strain>
    </source>
</reference>
<dbReference type="GO" id="GO:0022857">
    <property type="term" value="F:transmembrane transporter activity"/>
    <property type="evidence" value="ECO:0007669"/>
    <property type="project" value="TreeGrafter"/>
</dbReference>
<dbReference type="KEGG" id="pmet:G4Y79_17450"/>
<dbReference type="GO" id="GO:0005886">
    <property type="term" value="C:plasma membrane"/>
    <property type="evidence" value="ECO:0007669"/>
    <property type="project" value="UniProtKB-SubCell"/>
</dbReference>
<keyword evidence="4 7" id="KW-1133">Transmembrane helix</keyword>
<keyword evidence="2" id="KW-1003">Cell membrane</keyword>
<evidence type="ECO:0000259" key="8">
    <source>
        <dbReference type="Pfam" id="PF02687"/>
    </source>
</evidence>
<dbReference type="InterPro" id="IPR050250">
    <property type="entry name" value="Macrolide_Exporter_MacB"/>
</dbReference>
<evidence type="ECO:0000256" key="1">
    <source>
        <dbReference type="ARBA" id="ARBA00004651"/>
    </source>
</evidence>
<gene>
    <name evidence="10" type="ORF">G4Y79_17450</name>
</gene>
<dbReference type="Proteomes" id="UP000594468">
    <property type="component" value="Chromosome"/>
</dbReference>
<feature type="transmembrane region" description="Helical" evidence="7">
    <location>
        <begin position="21"/>
        <end position="43"/>
    </location>
</feature>
<protein>
    <submittedName>
        <fullName evidence="10">ABC transporter permease</fullName>
    </submittedName>
</protein>
<dbReference type="InterPro" id="IPR025857">
    <property type="entry name" value="MacB_PCD"/>
</dbReference>
<keyword evidence="11" id="KW-1185">Reference proteome</keyword>
<dbReference type="AlphaFoldDB" id="A0A7S8IDK9"/>
<evidence type="ECO:0000256" key="3">
    <source>
        <dbReference type="ARBA" id="ARBA00022692"/>
    </source>
</evidence>
<dbReference type="EMBL" id="CP062983">
    <property type="protein sequence ID" value="QPC81464.1"/>
    <property type="molecule type" value="Genomic_DNA"/>
</dbReference>
<sequence length="403" mass="42862">MIETIRIALDNLGSNRLRTGLTMLGVTIGVAAVIILVSVGQAFETYVNEQFQSVGVNLIFIVPATDDRGQVTQLTFSDADALSNVFNVPDASIVMPYRNVRLTLKAGNREVERQVQGVNADYLELFSRELVAGRFIDARDLDTSARVAVVEQGLVDVLMPDVYPVGQSLRVGDVRFTVIGVLGEQGESVFGGGGGIFVPITTVQTRLSGERVLSGDRPITFITAQARDSSVVDAAVEQITETLRIEHDISFRSEDDFVVFTQSEIIDTLGSITSLITVFLAILAGISLLVGGIGITNIMLVTVTERTREIGLRKAVGAQKSAILLQFLVEAVVLSLIGGAIGVAIAMAVSALVTSLVSDLQVQVQLSSVALATAISVIVGVLSGSYPAQRAANLNPIDALRYE</sequence>
<name>A0A7S8IDK9_9CHLR</name>
<feature type="transmembrane region" description="Helical" evidence="7">
    <location>
        <begin position="322"/>
        <end position="352"/>
    </location>
</feature>
<proteinExistence type="inferred from homology"/>
<feature type="domain" description="ABC3 transporter permease C-terminal" evidence="8">
    <location>
        <begin position="282"/>
        <end position="396"/>
    </location>
</feature>
<evidence type="ECO:0000313" key="10">
    <source>
        <dbReference type="EMBL" id="QPC81464.1"/>
    </source>
</evidence>
<accession>A0A7S8IDK9</accession>
<dbReference type="Pfam" id="PF02687">
    <property type="entry name" value="FtsX"/>
    <property type="match status" value="1"/>
</dbReference>
<dbReference type="InterPro" id="IPR003838">
    <property type="entry name" value="ABC3_permease_C"/>
</dbReference>
<evidence type="ECO:0000256" key="4">
    <source>
        <dbReference type="ARBA" id="ARBA00022989"/>
    </source>
</evidence>